<dbReference type="Proteomes" id="UP000321827">
    <property type="component" value="Unassembled WGS sequence"/>
</dbReference>
<gene>
    <name evidence="2" type="ORF">ODE01S_16070</name>
</gene>
<dbReference type="EMBL" id="BJXN01000010">
    <property type="protein sequence ID" value="GEM90173.1"/>
    <property type="molecule type" value="Genomic_DNA"/>
</dbReference>
<evidence type="ECO:0000256" key="1">
    <source>
        <dbReference type="SAM" id="SignalP"/>
    </source>
</evidence>
<sequence>MKKRLYVLALALAGLILIVFAAEKTMDIYNGSLEDRVNALAKIQPGLGTVMIEYGDRFANTYYAAKGGNWGLAQYQLKEAIEIQEVGEITRPKNAPLLASFEHAYLDPLEKDISSKDWTSFEKDYQAAVEGCNGCHKATGHGYVEYKLPAQPVEAYINFNLKTDPVGNVEAGEEHEENK</sequence>
<feature type="chain" id="PRO_5021867178" description="Cytochrome c" evidence="1">
    <location>
        <begin position="22"/>
        <end position="179"/>
    </location>
</feature>
<evidence type="ECO:0008006" key="4">
    <source>
        <dbReference type="Google" id="ProtNLM"/>
    </source>
</evidence>
<dbReference type="AlphaFoldDB" id="A0A511RKJ0"/>
<dbReference type="RefSeq" id="WP_147147678.1">
    <property type="nucleotide sequence ID" value="NZ_BJXN01000010.1"/>
</dbReference>
<protein>
    <recommendedName>
        <fullName evidence="4">Cytochrome c</fullName>
    </recommendedName>
</protein>
<comment type="caution">
    <text evidence="2">The sequence shown here is derived from an EMBL/GenBank/DDBJ whole genome shotgun (WGS) entry which is preliminary data.</text>
</comment>
<evidence type="ECO:0000313" key="3">
    <source>
        <dbReference type="Proteomes" id="UP000321827"/>
    </source>
</evidence>
<feature type="signal peptide" evidence="1">
    <location>
        <begin position="1"/>
        <end position="21"/>
    </location>
</feature>
<name>A0A511RKJ0_9DEIN</name>
<evidence type="ECO:0000313" key="2">
    <source>
        <dbReference type="EMBL" id="GEM90173.1"/>
    </source>
</evidence>
<accession>A0A511RKJ0</accession>
<organism evidence="2 3">
    <name type="scientific">Oceanithermus desulfurans NBRC 100063</name>
    <dbReference type="NCBI Taxonomy" id="1227550"/>
    <lineage>
        <taxon>Bacteria</taxon>
        <taxon>Thermotogati</taxon>
        <taxon>Deinococcota</taxon>
        <taxon>Deinococci</taxon>
        <taxon>Thermales</taxon>
        <taxon>Thermaceae</taxon>
        <taxon>Oceanithermus</taxon>
    </lineage>
</organism>
<proteinExistence type="predicted"/>
<dbReference type="OrthoDB" id="6402114at2"/>
<keyword evidence="1" id="KW-0732">Signal</keyword>
<reference evidence="2 3" key="1">
    <citation type="submission" date="2019-07" db="EMBL/GenBank/DDBJ databases">
        <title>Whole genome shotgun sequence of Oceanithermus desulfurans NBRC 100063.</title>
        <authorList>
            <person name="Hosoyama A."/>
            <person name="Uohara A."/>
            <person name="Ohji S."/>
            <person name="Ichikawa N."/>
        </authorList>
    </citation>
    <scope>NUCLEOTIDE SEQUENCE [LARGE SCALE GENOMIC DNA]</scope>
    <source>
        <strain evidence="2 3">NBRC 100063</strain>
    </source>
</reference>